<dbReference type="Pfam" id="PF00069">
    <property type="entry name" value="Pkinase"/>
    <property type="match status" value="1"/>
</dbReference>
<sequence length="423" mass="48892">MFSARSLVRRLRAWTRHQLRPPLPPRPPSTAKAPIIDPSELVEEERIPWYNPTDFYPVRIGEVFRSRYQVVGKLGYGGYSTVWLCRDLVEHCHVAVKVFSQFHEMPAKREMAAFKHLSGIQSDHPGQRCIRTCLDHFELPADHLGLQRPFQCLVLKPTLESVWDLRMQGVAHQFKFPQMLVKAVLRYVLLGLAYLHQEANMVHADIQEKNILFSIGDPASLEAFEEAVWTSPSPQKEAGDRTIYISRPVKLKTNGGLVLGDFGEARFGQTTYTDLIQPEPYRAPEVMLGMPWDEKVDIWSVGTMIWDMFQDKHMFRVPSGLDYEGKMRHRMAHIVSLLGPPPVDFLKRSETEEPWKYFDAQGNWTGAVDLPKDSLELSEQRLQGENKAHFLRFVRRMVAWRPEDRSPAHELLEDPWLQAQDDK</sequence>
<keyword evidence="2" id="KW-0808">Transferase</keyword>
<dbReference type="AlphaFoldDB" id="A0AAD7TYM3"/>
<dbReference type="PANTHER" id="PTHR45646">
    <property type="entry name" value="SERINE/THREONINE-PROTEIN KINASE DOA-RELATED"/>
    <property type="match status" value="1"/>
</dbReference>
<keyword evidence="5 6" id="KW-0067">ATP-binding</keyword>
<reference evidence="8" key="1">
    <citation type="submission" date="2022-11" db="EMBL/GenBank/DDBJ databases">
        <title>Genome Sequence of Cubamyces cubensis.</title>
        <authorList>
            <person name="Buettner E."/>
        </authorList>
    </citation>
    <scope>NUCLEOTIDE SEQUENCE</scope>
    <source>
        <strain evidence="8">MPL-01</strain>
    </source>
</reference>
<dbReference type="Gene3D" id="1.10.510.10">
    <property type="entry name" value="Transferase(Phosphotransferase) domain 1"/>
    <property type="match status" value="1"/>
</dbReference>
<evidence type="ECO:0000256" key="3">
    <source>
        <dbReference type="ARBA" id="ARBA00022741"/>
    </source>
</evidence>
<evidence type="ECO:0000256" key="6">
    <source>
        <dbReference type="PROSITE-ProRule" id="PRU10141"/>
    </source>
</evidence>
<dbReference type="InterPro" id="IPR011009">
    <property type="entry name" value="Kinase-like_dom_sf"/>
</dbReference>
<evidence type="ECO:0000256" key="5">
    <source>
        <dbReference type="ARBA" id="ARBA00022840"/>
    </source>
</evidence>
<keyword evidence="9" id="KW-1185">Reference proteome</keyword>
<dbReference type="GO" id="GO:0005524">
    <property type="term" value="F:ATP binding"/>
    <property type="evidence" value="ECO:0007669"/>
    <property type="project" value="UniProtKB-UniRule"/>
</dbReference>
<keyword evidence="3 6" id="KW-0547">Nucleotide-binding</keyword>
<dbReference type="SUPFAM" id="SSF56112">
    <property type="entry name" value="Protein kinase-like (PK-like)"/>
    <property type="match status" value="1"/>
</dbReference>
<evidence type="ECO:0000313" key="8">
    <source>
        <dbReference type="EMBL" id="KAJ8488921.1"/>
    </source>
</evidence>
<evidence type="ECO:0000256" key="1">
    <source>
        <dbReference type="ARBA" id="ARBA00022527"/>
    </source>
</evidence>
<dbReference type="GO" id="GO:0004674">
    <property type="term" value="F:protein serine/threonine kinase activity"/>
    <property type="evidence" value="ECO:0007669"/>
    <property type="project" value="UniProtKB-KW"/>
</dbReference>
<dbReference type="PROSITE" id="PS50011">
    <property type="entry name" value="PROTEIN_KINASE_DOM"/>
    <property type="match status" value="1"/>
</dbReference>
<dbReference type="EMBL" id="JAPEVG010000056">
    <property type="protein sequence ID" value="KAJ8488921.1"/>
    <property type="molecule type" value="Genomic_DNA"/>
</dbReference>
<dbReference type="InterPro" id="IPR000719">
    <property type="entry name" value="Prot_kinase_dom"/>
</dbReference>
<dbReference type="SMART" id="SM00220">
    <property type="entry name" value="S_TKc"/>
    <property type="match status" value="1"/>
</dbReference>
<keyword evidence="4" id="KW-0418">Kinase</keyword>
<gene>
    <name evidence="8" type="ORF">ONZ51_g3246</name>
</gene>
<dbReference type="Proteomes" id="UP001215151">
    <property type="component" value="Unassembled WGS sequence"/>
</dbReference>
<keyword evidence="1" id="KW-0723">Serine/threonine-protein kinase</keyword>
<organism evidence="8 9">
    <name type="scientific">Trametes cubensis</name>
    <dbReference type="NCBI Taxonomy" id="1111947"/>
    <lineage>
        <taxon>Eukaryota</taxon>
        <taxon>Fungi</taxon>
        <taxon>Dikarya</taxon>
        <taxon>Basidiomycota</taxon>
        <taxon>Agaricomycotina</taxon>
        <taxon>Agaricomycetes</taxon>
        <taxon>Polyporales</taxon>
        <taxon>Polyporaceae</taxon>
        <taxon>Trametes</taxon>
    </lineage>
</organism>
<dbReference type="GO" id="GO:0043484">
    <property type="term" value="P:regulation of RNA splicing"/>
    <property type="evidence" value="ECO:0007669"/>
    <property type="project" value="TreeGrafter"/>
</dbReference>
<feature type="binding site" evidence="6">
    <location>
        <position position="97"/>
    </location>
    <ligand>
        <name>ATP</name>
        <dbReference type="ChEBI" id="CHEBI:30616"/>
    </ligand>
</feature>
<evidence type="ECO:0000256" key="2">
    <source>
        <dbReference type="ARBA" id="ARBA00022679"/>
    </source>
</evidence>
<dbReference type="PANTHER" id="PTHR45646:SF11">
    <property type="entry name" value="SERINE_THREONINE-PROTEIN KINASE DOA"/>
    <property type="match status" value="1"/>
</dbReference>
<comment type="caution">
    <text evidence="8">The sequence shown here is derived from an EMBL/GenBank/DDBJ whole genome shotgun (WGS) entry which is preliminary data.</text>
</comment>
<proteinExistence type="predicted"/>
<evidence type="ECO:0000259" key="7">
    <source>
        <dbReference type="PROSITE" id="PS50011"/>
    </source>
</evidence>
<accession>A0AAD7TYM3</accession>
<name>A0AAD7TYM3_9APHY</name>
<dbReference type="GO" id="GO:0005634">
    <property type="term" value="C:nucleus"/>
    <property type="evidence" value="ECO:0007669"/>
    <property type="project" value="TreeGrafter"/>
</dbReference>
<evidence type="ECO:0000313" key="9">
    <source>
        <dbReference type="Proteomes" id="UP001215151"/>
    </source>
</evidence>
<dbReference type="InterPro" id="IPR017441">
    <property type="entry name" value="Protein_kinase_ATP_BS"/>
</dbReference>
<protein>
    <recommendedName>
        <fullName evidence="7">Protein kinase domain-containing protein</fullName>
    </recommendedName>
</protein>
<feature type="domain" description="Protein kinase" evidence="7">
    <location>
        <begin position="68"/>
        <end position="417"/>
    </location>
</feature>
<dbReference type="Gene3D" id="3.30.200.20">
    <property type="entry name" value="Phosphorylase Kinase, domain 1"/>
    <property type="match status" value="1"/>
</dbReference>
<dbReference type="PROSITE" id="PS00107">
    <property type="entry name" value="PROTEIN_KINASE_ATP"/>
    <property type="match status" value="1"/>
</dbReference>
<dbReference type="InterPro" id="IPR051175">
    <property type="entry name" value="CLK_kinases"/>
</dbReference>
<evidence type="ECO:0000256" key="4">
    <source>
        <dbReference type="ARBA" id="ARBA00022777"/>
    </source>
</evidence>